<proteinExistence type="predicted"/>
<sequence length="231" mass="24414">MHPRALLLVVPLAALLNGCGSDELPTSEPLPAPEVVPIAEARALPVDEYTQIEGFVSVPAGTFVTATGDFGFAIQDDTGGIYVSLYEELKILIGAKIRVIGKIAQVSKQTVLVTNVTGPELLQGIEAVTPKDVATGEVNESTEGLLVRVKGIVSNPIVEDKPYGIKAYVDDGSGEVEIYVCFAGNKPLIDTTKLTKGTAVEITGFAQQYLDRYEIAPRGAVDLVIVPPPSP</sequence>
<dbReference type="EMBL" id="JARZHI010000072">
    <property type="protein sequence ID" value="MDI1436070.1"/>
    <property type="molecule type" value="Genomic_DNA"/>
</dbReference>
<dbReference type="Proteomes" id="UP001160301">
    <property type="component" value="Unassembled WGS sequence"/>
</dbReference>
<evidence type="ECO:0000313" key="1">
    <source>
        <dbReference type="EMBL" id="MDI1436070.1"/>
    </source>
</evidence>
<dbReference type="GO" id="GO:0003677">
    <property type="term" value="F:DNA binding"/>
    <property type="evidence" value="ECO:0007669"/>
    <property type="project" value="UniProtKB-KW"/>
</dbReference>
<name>A0ABT6P7B9_9BACT</name>
<evidence type="ECO:0000313" key="2">
    <source>
        <dbReference type="Proteomes" id="UP001160301"/>
    </source>
</evidence>
<organism evidence="1 2">
    <name type="scientific">Polyangium sorediatum</name>
    <dbReference type="NCBI Taxonomy" id="889274"/>
    <lineage>
        <taxon>Bacteria</taxon>
        <taxon>Pseudomonadati</taxon>
        <taxon>Myxococcota</taxon>
        <taxon>Polyangia</taxon>
        <taxon>Polyangiales</taxon>
        <taxon>Polyangiaceae</taxon>
        <taxon>Polyangium</taxon>
    </lineage>
</organism>
<keyword evidence="2" id="KW-1185">Reference proteome</keyword>
<dbReference type="RefSeq" id="WP_284721617.1">
    <property type="nucleotide sequence ID" value="NZ_JARZHI010000072.1"/>
</dbReference>
<gene>
    <name evidence="1" type="ORF">QHF89_41580</name>
</gene>
<accession>A0ABT6P7B9</accession>
<keyword evidence="1" id="KW-0238">DNA-binding</keyword>
<reference evidence="1 2" key="1">
    <citation type="submission" date="2023-04" db="EMBL/GenBank/DDBJ databases">
        <title>The genome sequence of Polyangium sorediatum DSM14670.</title>
        <authorList>
            <person name="Zhang X."/>
        </authorList>
    </citation>
    <scope>NUCLEOTIDE SEQUENCE [LARGE SCALE GENOMIC DNA]</scope>
    <source>
        <strain evidence="1 2">DSM 14670</strain>
    </source>
</reference>
<comment type="caution">
    <text evidence="1">The sequence shown here is derived from an EMBL/GenBank/DDBJ whole genome shotgun (WGS) entry which is preliminary data.</text>
</comment>
<protein>
    <submittedName>
        <fullName evidence="1">DNA-binding protein</fullName>
    </submittedName>
</protein>